<reference evidence="1 2" key="1">
    <citation type="submission" date="2021-12" db="EMBL/GenBank/DDBJ databases">
        <title>Antimicrobial susceptibility of Lactobacillus delbrueckii subsp. lactis obtained from milk products and other habitats.</title>
        <authorList>
            <person name="Shani N."/>
        </authorList>
    </citation>
    <scope>NUCLEOTIDE SEQUENCE [LARGE SCALE GENOMIC DNA]</scope>
    <source>
        <strain evidence="1 2">CIRM BIA 266</strain>
    </source>
</reference>
<dbReference type="SUPFAM" id="SSF53098">
    <property type="entry name" value="Ribonuclease H-like"/>
    <property type="match status" value="1"/>
</dbReference>
<evidence type="ECO:0000313" key="1">
    <source>
        <dbReference type="EMBL" id="MCD5518237.1"/>
    </source>
</evidence>
<dbReference type="Gene3D" id="3.90.350.10">
    <property type="entry name" value="Transposase Inhibitor Protein From Tn5, Chain A, domain 1"/>
    <property type="match status" value="1"/>
</dbReference>
<sequence>MQNPHINWLRITILLAERIVNGHLKDLTSDQRADCFVFDDSLYSRTGYKKTELAAKVFDHVSMTYKKGFRMMTMGWTDGSSFVPIASSLLSVPVKVGDPAKDGAQIDARIVCVRNRSNRKDWIALICMNMTIDENEIIRIYGKRWDIEVFFKTCKSFLKLGTEYHGLSYDALTAHTAFVFLRYMFMSVEKRDDEDDRTIGELFYCMIDELADITSSLS</sequence>
<proteinExistence type="predicted"/>
<protein>
    <submittedName>
        <fullName evidence="1">Transposase</fullName>
    </submittedName>
</protein>
<comment type="caution">
    <text evidence="1">The sequence shown here is derived from an EMBL/GenBank/DDBJ whole genome shotgun (WGS) entry which is preliminary data.</text>
</comment>
<dbReference type="EMBL" id="JAJNUD010000015">
    <property type="protein sequence ID" value="MCD5518237.1"/>
    <property type="molecule type" value="Genomic_DNA"/>
</dbReference>
<dbReference type="AlphaFoldDB" id="A0ABD4SDJ2"/>
<organism evidence="1 2">
    <name type="scientific">Lactobacillus delbrueckii subsp. allosunkii</name>
    <dbReference type="NCBI Taxonomy" id="1050107"/>
    <lineage>
        <taxon>Bacteria</taxon>
        <taxon>Bacillati</taxon>
        <taxon>Bacillota</taxon>
        <taxon>Bacilli</taxon>
        <taxon>Lactobacillales</taxon>
        <taxon>Lactobacillaceae</taxon>
        <taxon>Lactobacillus</taxon>
    </lineage>
</organism>
<gene>
    <name evidence="1" type="ORF">LOB39_06655</name>
</gene>
<name>A0ABD4SDJ2_9LACO</name>
<evidence type="ECO:0000313" key="2">
    <source>
        <dbReference type="Proteomes" id="UP001320314"/>
    </source>
</evidence>
<dbReference type="InterPro" id="IPR012337">
    <property type="entry name" value="RNaseH-like_sf"/>
</dbReference>
<accession>A0ABD4SDJ2</accession>
<dbReference type="Proteomes" id="UP001320314">
    <property type="component" value="Unassembled WGS sequence"/>
</dbReference>